<keyword evidence="8" id="KW-1185">Reference proteome</keyword>
<dbReference type="InterPro" id="IPR050833">
    <property type="entry name" value="Poly_Biosynth_Transport"/>
</dbReference>
<dbReference type="PANTHER" id="PTHR30250:SF11">
    <property type="entry name" value="O-ANTIGEN TRANSPORTER-RELATED"/>
    <property type="match status" value="1"/>
</dbReference>
<keyword evidence="3 6" id="KW-0812">Transmembrane</keyword>
<dbReference type="PANTHER" id="PTHR30250">
    <property type="entry name" value="PST FAMILY PREDICTED COLANIC ACID TRANSPORTER"/>
    <property type="match status" value="1"/>
</dbReference>
<feature type="transmembrane region" description="Helical" evidence="6">
    <location>
        <begin position="385"/>
        <end position="407"/>
    </location>
</feature>
<feature type="transmembrane region" description="Helical" evidence="6">
    <location>
        <begin position="12"/>
        <end position="34"/>
    </location>
</feature>
<dbReference type="EMBL" id="CP003243">
    <property type="protein sequence ID" value="AFC98968.1"/>
    <property type="molecule type" value="Genomic_DNA"/>
</dbReference>
<dbReference type="AlphaFoldDB" id="H8I8B5"/>
<organism evidence="7 8">
    <name type="scientific">Methanocella conradii (strain DSM 24694 / JCM 17849 / CGMCC 1.5162 / HZ254)</name>
    <dbReference type="NCBI Taxonomy" id="1041930"/>
    <lineage>
        <taxon>Archaea</taxon>
        <taxon>Methanobacteriati</taxon>
        <taxon>Methanobacteriota</taxon>
        <taxon>Stenosarchaea group</taxon>
        <taxon>Methanomicrobia</taxon>
        <taxon>Methanocellales</taxon>
        <taxon>Methanocellaceae</taxon>
        <taxon>Methanocella</taxon>
    </lineage>
</organism>
<feature type="transmembrane region" description="Helical" evidence="6">
    <location>
        <begin position="150"/>
        <end position="169"/>
    </location>
</feature>
<dbReference type="GO" id="GO:0005886">
    <property type="term" value="C:plasma membrane"/>
    <property type="evidence" value="ECO:0007669"/>
    <property type="project" value="UniProtKB-SubCell"/>
</dbReference>
<keyword evidence="4 6" id="KW-1133">Transmembrane helix</keyword>
<gene>
    <name evidence="7" type="ordered locus">Mtc_0197</name>
</gene>
<evidence type="ECO:0000256" key="6">
    <source>
        <dbReference type="SAM" id="Phobius"/>
    </source>
</evidence>
<evidence type="ECO:0000313" key="8">
    <source>
        <dbReference type="Proteomes" id="UP000005233"/>
    </source>
</evidence>
<comment type="subcellular location">
    <subcellularLocation>
        <location evidence="1">Cell membrane</location>
        <topology evidence="1">Multi-pass membrane protein</topology>
    </subcellularLocation>
</comment>
<name>H8I8B5_METCZ</name>
<dbReference type="CDD" id="cd13128">
    <property type="entry name" value="MATE_Wzx_like"/>
    <property type="match status" value="1"/>
</dbReference>
<feature type="transmembrane region" description="Helical" evidence="6">
    <location>
        <begin position="419"/>
        <end position="436"/>
    </location>
</feature>
<dbReference type="RefSeq" id="WP_014404807.1">
    <property type="nucleotide sequence ID" value="NC_017034.1"/>
</dbReference>
<evidence type="ECO:0000256" key="5">
    <source>
        <dbReference type="ARBA" id="ARBA00023136"/>
    </source>
</evidence>
<evidence type="ECO:0000256" key="4">
    <source>
        <dbReference type="ARBA" id="ARBA00022989"/>
    </source>
</evidence>
<accession>H8I8B5</accession>
<dbReference type="KEGG" id="mez:Mtc_0197"/>
<keyword evidence="5 6" id="KW-0472">Membrane</keyword>
<sequence>MSVAKKIAKNTLLLVSANLFSMGLGFFINIYIARYLSTPDYGMVNAVLNLSTLMTLMTDLGISTYMTMELARHPEELKAYIGNSLSIKLVLVALSFAGVLVATFIGGIRGNDLVIVSLLAFYVMLTAVTQIFQAVFQAFQSMEHMASGQVLNAIVMLAGAAFVATQGLGVIALSMVYVVSGAIVLLYNIVVMLLSPYPRTVPGFDLGIWKRIIRGGIPFSLNALFSYILYKVDVQIIWMLMGRDAVASYTAAFKLIEALICIPVMYSTAAFPLISSFFGNRDANIHFLMKKSVKYLMILGMPIVVGIILTAGRIMELIYAGKYDAVADVQVLQALAFGLLVIFFNIIPQQMLTGTNLQRASVRINIVGATVNIGLNFLTIPAYGIVGSAISMALTQLTISILTYYVLKRAGYKYMDAMDALKIMGCALLMGVYVFFMSGMNLFLVIGSAAVIYFVLVLASGAFSKEDIDLAMGIIKRQSPRPDH</sequence>
<evidence type="ECO:0000313" key="7">
    <source>
        <dbReference type="EMBL" id="AFC98968.1"/>
    </source>
</evidence>
<feature type="transmembrane region" description="Helical" evidence="6">
    <location>
        <begin position="175"/>
        <end position="194"/>
    </location>
</feature>
<feature type="transmembrane region" description="Helical" evidence="6">
    <location>
        <begin position="46"/>
        <end position="68"/>
    </location>
</feature>
<feature type="transmembrane region" description="Helical" evidence="6">
    <location>
        <begin position="295"/>
        <end position="319"/>
    </location>
</feature>
<keyword evidence="2" id="KW-1003">Cell membrane</keyword>
<dbReference type="Pfam" id="PF01943">
    <property type="entry name" value="Polysacc_synt"/>
    <property type="match status" value="1"/>
</dbReference>
<dbReference type="OrthoDB" id="112053at2157"/>
<dbReference type="STRING" id="1041930.Mtc_0197"/>
<feature type="transmembrane region" description="Helical" evidence="6">
    <location>
        <begin position="442"/>
        <end position="463"/>
    </location>
</feature>
<feature type="transmembrane region" description="Helical" evidence="6">
    <location>
        <begin position="252"/>
        <end position="274"/>
    </location>
</feature>
<dbReference type="eggNOG" id="arCOG02209">
    <property type="taxonomic scope" value="Archaea"/>
</dbReference>
<dbReference type="Proteomes" id="UP000005233">
    <property type="component" value="Chromosome"/>
</dbReference>
<evidence type="ECO:0000256" key="2">
    <source>
        <dbReference type="ARBA" id="ARBA00022475"/>
    </source>
</evidence>
<evidence type="ECO:0000256" key="3">
    <source>
        <dbReference type="ARBA" id="ARBA00022692"/>
    </source>
</evidence>
<feature type="transmembrane region" description="Helical" evidence="6">
    <location>
        <begin position="89"/>
        <end position="108"/>
    </location>
</feature>
<proteinExistence type="predicted"/>
<evidence type="ECO:0000256" key="1">
    <source>
        <dbReference type="ARBA" id="ARBA00004651"/>
    </source>
</evidence>
<dbReference type="HOGENOM" id="CLU_022017_6_2_2"/>
<feature type="transmembrane region" description="Helical" evidence="6">
    <location>
        <begin position="360"/>
        <end position="379"/>
    </location>
</feature>
<feature type="transmembrane region" description="Helical" evidence="6">
    <location>
        <begin position="215"/>
        <end position="232"/>
    </location>
</feature>
<feature type="transmembrane region" description="Helical" evidence="6">
    <location>
        <begin position="331"/>
        <end position="348"/>
    </location>
</feature>
<dbReference type="GeneID" id="11970958"/>
<protein>
    <submittedName>
        <fullName evidence="7">Polysaccharide biosynthesis protein</fullName>
    </submittedName>
</protein>
<reference evidence="7 8" key="1">
    <citation type="journal article" date="2012" name="J. Bacteriol.">
        <title>Complete genome sequence of a thermophilic methanogen, Methanocella conradii HZ254, isolated from Chinese rice field soil.</title>
        <authorList>
            <person name="Lu Z."/>
            <person name="Lu Y."/>
        </authorList>
    </citation>
    <scope>NUCLEOTIDE SEQUENCE [LARGE SCALE GENOMIC DNA]</scope>
    <source>
        <strain evidence="8">DSM 24694 / JCM 17849 / CGMCC 1.5162 / HZ254</strain>
    </source>
</reference>
<dbReference type="InterPro" id="IPR002797">
    <property type="entry name" value="Polysacc_synth"/>
</dbReference>
<feature type="transmembrane region" description="Helical" evidence="6">
    <location>
        <begin position="114"/>
        <end position="138"/>
    </location>
</feature>